<feature type="transmembrane region" description="Helical" evidence="6">
    <location>
        <begin position="82"/>
        <end position="104"/>
    </location>
</feature>
<keyword evidence="4 6" id="KW-1133">Transmembrane helix</keyword>
<feature type="transmembrane region" description="Helical" evidence="6">
    <location>
        <begin position="39"/>
        <end position="61"/>
    </location>
</feature>
<feature type="transmembrane region" description="Helical" evidence="6">
    <location>
        <begin position="249"/>
        <end position="273"/>
    </location>
</feature>
<reference evidence="7 8" key="1">
    <citation type="submission" date="2016-10" db="EMBL/GenBank/DDBJ databases">
        <authorList>
            <person name="Varghese N."/>
            <person name="Submissions S."/>
        </authorList>
    </citation>
    <scope>NUCLEOTIDE SEQUENCE [LARGE SCALE GENOMIC DNA]</scope>
    <source>
        <strain evidence="7 8">DSM 16392</strain>
    </source>
</reference>
<dbReference type="SUPFAM" id="SSF161070">
    <property type="entry name" value="SNF-like"/>
    <property type="match status" value="1"/>
</dbReference>
<feature type="transmembrane region" description="Helical" evidence="6">
    <location>
        <begin position="340"/>
        <end position="362"/>
    </location>
</feature>
<feature type="transmembrane region" description="Helical" evidence="6">
    <location>
        <begin position="420"/>
        <end position="442"/>
    </location>
</feature>
<feature type="transmembrane region" description="Helical" evidence="6">
    <location>
        <begin position="174"/>
        <end position="194"/>
    </location>
</feature>
<evidence type="ECO:0000256" key="3">
    <source>
        <dbReference type="ARBA" id="ARBA00022692"/>
    </source>
</evidence>
<evidence type="ECO:0000313" key="8">
    <source>
        <dbReference type="Proteomes" id="UP000199598"/>
    </source>
</evidence>
<keyword evidence="8" id="KW-1185">Reference proteome</keyword>
<organism evidence="7 8">
    <name type="scientific">Pseudovibrio ascidiaceicola</name>
    <dbReference type="NCBI Taxonomy" id="285279"/>
    <lineage>
        <taxon>Bacteria</taxon>
        <taxon>Pseudomonadati</taxon>
        <taxon>Pseudomonadota</taxon>
        <taxon>Alphaproteobacteria</taxon>
        <taxon>Hyphomicrobiales</taxon>
        <taxon>Stappiaceae</taxon>
        <taxon>Pseudovibrio</taxon>
    </lineage>
</organism>
<evidence type="ECO:0000256" key="5">
    <source>
        <dbReference type="ARBA" id="ARBA00023136"/>
    </source>
</evidence>
<dbReference type="CDD" id="cd10336">
    <property type="entry name" value="SLC6sbd_Tyt1-Like"/>
    <property type="match status" value="1"/>
</dbReference>
<name>A0A1I4CMS2_9HYPH</name>
<protein>
    <submittedName>
        <fullName evidence="7">Neurotransmitter:Na+ symporter, NSS family</fullName>
    </submittedName>
</protein>
<evidence type="ECO:0000256" key="6">
    <source>
        <dbReference type="SAM" id="Phobius"/>
    </source>
</evidence>
<dbReference type="PANTHER" id="PTHR42948">
    <property type="entry name" value="TRANSPORTER"/>
    <property type="match status" value="1"/>
</dbReference>
<feature type="transmembrane region" description="Helical" evidence="6">
    <location>
        <begin position="299"/>
        <end position="328"/>
    </location>
</feature>
<dbReference type="RefSeq" id="WP_093521474.1">
    <property type="nucleotide sequence ID" value="NZ_FOSK01000009.1"/>
</dbReference>
<keyword evidence="5 6" id="KW-0472">Membrane</keyword>
<accession>A0A1I4CMS2</accession>
<comment type="caution">
    <text evidence="7">The sequence shown here is derived from an EMBL/GenBank/DDBJ whole genome shotgun (WGS) entry which is preliminary data.</text>
</comment>
<dbReference type="PANTHER" id="PTHR42948:SF1">
    <property type="entry name" value="TRANSPORTER"/>
    <property type="match status" value="1"/>
</dbReference>
<dbReference type="NCBIfam" id="NF037979">
    <property type="entry name" value="Na_transp"/>
    <property type="match status" value="1"/>
</dbReference>
<feature type="transmembrane region" description="Helical" evidence="6">
    <location>
        <begin position="12"/>
        <end position="33"/>
    </location>
</feature>
<comment type="subcellular location">
    <subcellularLocation>
        <location evidence="1">Membrane</location>
        <topology evidence="1">Multi-pass membrane protein</topology>
    </subcellularLocation>
</comment>
<dbReference type="PROSITE" id="PS50267">
    <property type="entry name" value="NA_NEUROTRAN_SYMP_3"/>
    <property type="match status" value="1"/>
</dbReference>
<evidence type="ECO:0000313" key="7">
    <source>
        <dbReference type="EMBL" id="SFK81549.1"/>
    </source>
</evidence>
<evidence type="ECO:0000256" key="4">
    <source>
        <dbReference type="ARBA" id="ARBA00022989"/>
    </source>
</evidence>
<proteinExistence type="predicted"/>
<dbReference type="InterPro" id="IPR047218">
    <property type="entry name" value="YocR/YhdH-like"/>
</dbReference>
<gene>
    <name evidence="7" type="ORF">SAMN04488518_109213</name>
</gene>
<feature type="transmembrane region" description="Helical" evidence="6">
    <location>
        <begin position="214"/>
        <end position="237"/>
    </location>
</feature>
<sequence>MKREQWGSRFGFIMAAAGSAVGLGNIWKFPYLAGTQGGGAFLVVYLVIMATIGAALIMAEIAIGRSAKMNPVGAFRALGGRLWSVTGVIGVITGFLILSFYSVVGGWTIAYLVKSIAGTIESAQPELLEAQFGGLVSAVWEPIFYHGAFMVLTMGIVIAGVAQGIERSVKVLMPLLFILLMVLVVRSVTLPGAWEGIEFFLVPDWSQVNGEMLRAALGQAFFSLSLGMGAMITYGSYLDKDADIPNASCWVVFLAALVGVLGGLLVLPAVFAFGMDPGAGPGLTFITLPAVFGEMIGGYLFQIIFFAMLLIAALTSSISLLAIPVAYFAEEYGIERKWSAIVVGIVIFLIGVPCSLALGVWGEYKLFGMNFFDLMVYAVDNYTLPIGGILTSLFAGWVVLEKMGKELSNDGSLTFKWMGAFTWIMRIVAPLAVVWVMLSGLLGS</sequence>
<dbReference type="Pfam" id="PF00209">
    <property type="entry name" value="SNF"/>
    <property type="match status" value="2"/>
</dbReference>
<keyword evidence="3 6" id="KW-0812">Transmembrane</keyword>
<keyword evidence="2" id="KW-0813">Transport</keyword>
<evidence type="ECO:0000256" key="2">
    <source>
        <dbReference type="ARBA" id="ARBA00022448"/>
    </source>
</evidence>
<dbReference type="InterPro" id="IPR000175">
    <property type="entry name" value="Na/ntran_symport"/>
</dbReference>
<dbReference type="PRINTS" id="PR00176">
    <property type="entry name" value="NANEUSMPORT"/>
</dbReference>
<dbReference type="EMBL" id="FOSK01000009">
    <property type="protein sequence ID" value="SFK81549.1"/>
    <property type="molecule type" value="Genomic_DNA"/>
</dbReference>
<dbReference type="InterPro" id="IPR037272">
    <property type="entry name" value="SNS_sf"/>
</dbReference>
<dbReference type="Proteomes" id="UP000199598">
    <property type="component" value="Unassembled WGS sequence"/>
</dbReference>
<evidence type="ECO:0000256" key="1">
    <source>
        <dbReference type="ARBA" id="ARBA00004141"/>
    </source>
</evidence>
<feature type="transmembrane region" description="Helical" evidence="6">
    <location>
        <begin position="382"/>
        <end position="400"/>
    </location>
</feature>
<feature type="transmembrane region" description="Helical" evidence="6">
    <location>
        <begin position="143"/>
        <end position="162"/>
    </location>
</feature>